<dbReference type="AlphaFoldDB" id="A0A9P7YUC2"/>
<evidence type="ECO:0000256" key="1">
    <source>
        <dbReference type="ARBA" id="ARBA00001971"/>
    </source>
</evidence>
<dbReference type="GO" id="GO:0020037">
    <property type="term" value="F:heme binding"/>
    <property type="evidence" value="ECO:0007669"/>
    <property type="project" value="InterPro"/>
</dbReference>
<evidence type="ECO:0000256" key="6">
    <source>
        <dbReference type="SAM" id="Phobius"/>
    </source>
</evidence>
<dbReference type="InterPro" id="IPR001128">
    <property type="entry name" value="Cyt_P450"/>
</dbReference>
<keyword evidence="6" id="KW-0472">Membrane</keyword>
<gene>
    <name evidence="7" type="ORF">BJ875DRAFT_514721</name>
</gene>
<dbReference type="PANTHER" id="PTHR47582:SF1">
    <property type="entry name" value="P450, PUTATIVE (EUROFUNG)-RELATED"/>
    <property type="match status" value="1"/>
</dbReference>
<dbReference type="EMBL" id="MU251357">
    <property type="protein sequence ID" value="KAG9239552.1"/>
    <property type="molecule type" value="Genomic_DNA"/>
</dbReference>
<sequence>MESTFTESGLSRLGLTWTYTLFLFLVPASIYGLDRLFSLTPDAREPPLVKPTIPIIGHLIGIIRHQSQYYTKIWNKYQLPITTLPILGGRLYIVNTPDLIATVQKQHKALSFHILSITSTINLGIMSDQASEALWANSGGDENENSLLRDGMATIHAGLKTGAAKMNLVAAETVLKSLDELDERGEVEIDLWKWAENCISLGATNALYGPENPHKDPAVAKGMMHYITNANPLLLGFLPRILSPKACNGLDVVVQAFKQYYGSDDYTKGSDLTQGRQRILTSYNLSLEDLARFETLMGLAGLVNSVPTSLWALYHVFSDPALLARVRTIVEAQTVSSDSGRKKTINLGRLAEDPYLRGVIYEALRFHSHGAGARAVVEDTLINDKFLVKKGTNLLMPYHSLHFHSETWGPTVDDFDPGRFMPDAKHKLSSTAFRGFGGGTNMCPAKNFATMEILGMVTMMVSRFDLVPREGRWVDPRDASPNMIGVITSPKDSVMVKVVRRKEVEDLEWCFAVAKE</sequence>
<keyword evidence="6" id="KW-0812">Transmembrane</keyword>
<dbReference type="InterPro" id="IPR053007">
    <property type="entry name" value="CYP450_monoxygenase_sec-met"/>
</dbReference>
<feature type="binding site" description="axial binding residue" evidence="5">
    <location>
        <position position="443"/>
    </location>
    <ligand>
        <name>heme</name>
        <dbReference type="ChEBI" id="CHEBI:30413"/>
    </ligand>
    <ligandPart>
        <name>Fe</name>
        <dbReference type="ChEBI" id="CHEBI:18248"/>
    </ligandPart>
</feature>
<accession>A0A9P7YUC2</accession>
<evidence type="ECO:0000256" key="3">
    <source>
        <dbReference type="ARBA" id="ARBA00022723"/>
    </source>
</evidence>
<comment type="cofactor">
    <cofactor evidence="1 5">
        <name>heme</name>
        <dbReference type="ChEBI" id="CHEBI:30413"/>
    </cofactor>
</comment>
<dbReference type="OrthoDB" id="3366823at2759"/>
<comment type="similarity">
    <text evidence="2">Belongs to the cytochrome P450 family.</text>
</comment>
<evidence type="ECO:0000256" key="4">
    <source>
        <dbReference type="ARBA" id="ARBA00023004"/>
    </source>
</evidence>
<keyword evidence="4 5" id="KW-0408">Iron</keyword>
<keyword evidence="8" id="KW-1185">Reference proteome</keyword>
<evidence type="ECO:0000256" key="5">
    <source>
        <dbReference type="PIRSR" id="PIRSR602403-1"/>
    </source>
</evidence>
<organism evidence="7 8">
    <name type="scientific">Amylocarpus encephaloides</name>
    <dbReference type="NCBI Taxonomy" id="45428"/>
    <lineage>
        <taxon>Eukaryota</taxon>
        <taxon>Fungi</taxon>
        <taxon>Dikarya</taxon>
        <taxon>Ascomycota</taxon>
        <taxon>Pezizomycotina</taxon>
        <taxon>Leotiomycetes</taxon>
        <taxon>Helotiales</taxon>
        <taxon>Helotiales incertae sedis</taxon>
        <taxon>Amylocarpus</taxon>
    </lineage>
</organism>
<feature type="transmembrane region" description="Helical" evidence="6">
    <location>
        <begin position="12"/>
        <end position="33"/>
    </location>
</feature>
<dbReference type="Proteomes" id="UP000824998">
    <property type="component" value="Unassembled WGS sequence"/>
</dbReference>
<dbReference type="InterPro" id="IPR036396">
    <property type="entry name" value="Cyt_P450_sf"/>
</dbReference>
<dbReference type="Gene3D" id="1.10.630.10">
    <property type="entry name" value="Cytochrome P450"/>
    <property type="match status" value="1"/>
</dbReference>
<protein>
    <submittedName>
        <fullName evidence="7">Cytochrome P450</fullName>
    </submittedName>
</protein>
<keyword evidence="6" id="KW-1133">Transmembrane helix</keyword>
<dbReference type="GO" id="GO:0016705">
    <property type="term" value="F:oxidoreductase activity, acting on paired donors, with incorporation or reduction of molecular oxygen"/>
    <property type="evidence" value="ECO:0007669"/>
    <property type="project" value="InterPro"/>
</dbReference>
<dbReference type="InterPro" id="IPR002403">
    <property type="entry name" value="Cyt_P450_E_grp-IV"/>
</dbReference>
<evidence type="ECO:0000313" key="8">
    <source>
        <dbReference type="Proteomes" id="UP000824998"/>
    </source>
</evidence>
<comment type="caution">
    <text evidence="7">The sequence shown here is derived from an EMBL/GenBank/DDBJ whole genome shotgun (WGS) entry which is preliminary data.</text>
</comment>
<dbReference type="Pfam" id="PF00067">
    <property type="entry name" value="p450"/>
    <property type="match status" value="1"/>
</dbReference>
<evidence type="ECO:0000256" key="2">
    <source>
        <dbReference type="ARBA" id="ARBA00010617"/>
    </source>
</evidence>
<dbReference type="CDD" id="cd11040">
    <property type="entry name" value="CYP7_CYP8-like"/>
    <property type="match status" value="1"/>
</dbReference>
<reference evidence="7" key="1">
    <citation type="journal article" date="2021" name="IMA Fungus">
        <title>Genomic characterization of three marine fungi, including Emericellopsis atlantica sp. nov. with signatures of a generalist lifestyle and marine biomass degradation.</title>
        <authorList>
            <person name="Hagestad O.C."/>
            <person name="Hou L."/>
            <person name="Andersen J.H."/>
            <person name="Hansen E.H."/>
            <person name="Altermark B."/>
            <person name="Li C."/>
            <person name="Kuhnert E."/>
            <person name="Cox R.J."/>
            <person name="Crous P.W."/>
            <person name="Spatafora J.W."/>
            <person name="Lail K."/>
            <person name="Amirebrahimi M."/>
            <person name="Lipzen A."/>
            <person name="Pangilinan J."/>
            <person name="Andreopoulos W."/>
            <person name="Hayes R.D."/>
            <person name="Ng V."/>
            <person name="Grigoriev I.V."/>
            <person name="Jackson S.A."/>
            <person name="Sutton T.D.S."/>
            <person name="Dobson A.D.W."/>
            <person name="Rama T."/>
        </authorList>
    </citation>
    <scope>NUCLEOTIDE SEQUENCE</scope>
    <source>
        <strain evidence="7">TRa018bII</strain>
    </source>
</reference>
<keyword evidence="5" id="KW-0349">Heme</keyword>
<dbReference type="PANTHER" id="PTHR47582">
    <property type="entry name" value="P450, PUTATIVE (EUROFUNG)-RELATED"/>
    <property type="match status" value="1"/>
</dbReference>
<dbReference type="PRINTS" id="PR00465">
    <property type="entry name" value="EP450IV"/>
</dbReference>
<dbReference type="SUPFAM" id="SSF48264">
    <property type="entry name" value="Cytochrome P450"/>
    <property type="match status" value="1"/>
</dbReference>
<proteinExistence type="inferred from homology"/>
<evidence type="ECO:0000313" key="7">
    <source>
        <dbReference type="EMBL" id="KAG9239552.1"/>
    </source>
</evidence>
<dbReference type="GO" id="GO:0005506">
    <property type="term" value="F:iron ion binding"/>
    <property type="evidence" value="ECO:0007669"/>
    <property type="project" value="InterPro"/>
</dbReference>
<keyword evidence="3 5" id="KW-0479">Metal-binding</keyword>
<dbReference type="GO" id="GO:0004497">
    <property type="term" value="F:monooxygenase activity"/>
    <property type="evidence" value="ECO:0007669"/>
    <property type="project" value="InterPro"/>
</dbReference>
<name>A0A9P7YUC2_9HELO</name>